<sequence>MQKEGSFLKKVRSGETEDGRKKTFGYSDVRMFREESGEGDGSEELGERRHSDVQTFGCSERRAKTGRPDCIQSWQA</sequence>
<feature type="region of interest" description="Disordered" evidence="1">
    <location>
        <begin position="1"/>
        <end position="76"/>
    </location>
</feature>
<evidence type="ECO:0000313" key="2">
    <source>
        <dbReference type="EMBL" id="WOK09188.1"/>
    </source>
</evidence>
<keyword evidence="3" id="KW-1185">Reference proteome</keyword>
<name>A0ABZ0IXS8_9BACT</name>
<evidence type="ECO:0000313" key="3">
    <source>
        <dbReference type="Proteomes" id="UP001302349"/>
    </source>
</evidence>
<organism evidence="2 3">
    <name type="scientific">Imperialibacter roseus</name>
    <dbReference type="NCBI Taxonomy" id="1324217"/>
    <lineage>
        <taxon>Bacteria</taxon>
        <taxon>Pseudomonadati</taxon>
        <taxon>Bacteroidota</taxon>
        <taxon>Cytophagia</taxon>
        <taxon>Cytophagales</taxon>
        <taxon>Flammeovirgaceae</taxon>
        <taxon>Imperialibacter</taxon>
    </lineage>
</organism>
<reference evidence="2 3" key="1">
    <citation type="journal article" date="2023" name="Microbiol. Resour. Announc.">
        <title>Complete Genome Sequence of Imperialibacter roseus strain P4T.</title>
        <authorList>
            <person name="Tizabi D.R."/>
            <person name="Bachvaroff T."/>
            <person name="Hill R.T."/>
        </authorList>
    </citation>
    <scope>NUCLEOTIDE SEQUENCE [LARGE SCALE GENOMIC DNA]</scope>
    <source>
        <strain evidence="2 3">P4T</strain>
    </source>
</reference>
<dbReference type="EMBL" id="CP136051">
    <property type="protein sequence ID" value="WOK09188.1"/>
    <property type="molecule type" value="Genomic_DNA"/>
</dbReference>
<accession>A0ABZ0IXS8</accession>
<evidence type="ECO:0000256" key="1">
    <source>
        <dbReference type="SAM" id="MobiDB-lite"/>
    </source>
</evidence>
<gene>
    <name evidence="2" type="ORF">RT717_11125</name>
</gene>
<dbReference type="Proteomes" id="UP001302349">
    <property type="component" value="Chromosome"/>
</dbReference>
<dbReference type="RefSeq" id="WP_317491808.1">
    <property type="nucleotide sequence ID" value="NZ_CP136051.1"/>
</dbReference>
<protein>
    <submittedName>
        <fullName evidence="2">Uncharacterized protein</fullName>
    </submittedName>
</protein>
<proteinExistence type="predicted"/>
<feature type="compositionally biased region" description="Basic and acidic residues" evidence="1">
    <location>
        <begin position="1"/>
        <end position="21"/>
    </location>
</feature>